<sequence length="339" mass="37628">MDSDNQTFAEVGHFGGKSQSGKDQLHCLFKATYLFDAEGNLAQLENQEPVLLEDTYLGEAGQSTLLEAADLSLCRPTTEIAVVGAVYPAAGERARGLFRLSCGAVNLEIAAFGERRWQQRMGLPSLSDPEPFEKVALHYENAFGGVDQRHDDPKKQGYEARNPIGKGFLLAHTKVAFSEVPVPQLEDPKKLLKTPFDKPEPRCSAFVPPHWEPRVSKAGTYDQNWSETRKPLLPEDFDPRFCNAVPDNQCFAEFAAGDETIELQGLQPADLNKGACTLTLPGLQPICEITYQGKPNVPVPLQLEKILIRGEARRLVLLWSGIFDEFASFREIKGTAWRL</sequence>
<comment type="caution">
    <text evidence="2">The sequence shown here is derived from an EMBL/GenBank/DDBJ whole genome shotgun (WGS) entry which is preliminary data.</text>
</comment>
<protein>
    <submittedName>
        <fullName evidence="2">DUF2169 domain-containing protein</fullName>
    </submittedName>
</protein>
<dbReference type="AlphaFoldDB" id="A0A8J7QDI0"/>
<dbReference type="Pfam" id="PF09937">
    <property type="entry name" value="DUF2169"/>
    <property type="match status" value="1"/>
</dbReference>
<proteinExistence type="predicted"/>
<feature type="domain" description="DUF2169" evidence="1">
    <location>
        <begin position="21"/>
        <end position="319"/>
    </location>
</feature>
<organism evidence="2 3">
    <name type="scientific">Acanthopleuribacter pedis</name>
    <dbReference type="NCBI Taxonomy" id="442870"/>
    <lineage>
        <taxon>Bacteria</taxon>
        <taxon>Pseudomonadati</taxon>
        <taxon>Acidobacteriota</taxon>
        <taxon>Holophagae</taxon>
        <taxon>Acanthopleuribacterales</taxon>
        <taxon>Acanthopleuribacteraceae</taxon>
        <taxon>Acanthopleuribacter</taxon>
    </lineage>
</organism>
<keyword evidence="3" id="KW-1185">Reference proteome</keyword>
<dbReference type="RefSeq" id="WP_207856313.1">
    <property type="nucleotide sequence ID" value="NZ_JAFREP010000001.1"/>
</dbReference>
<reference evidence="2" key="1">
    <citation type="submission" date="2021-03" db="EMBL/GenBank/DDBJ databases">
        <authorList>
            <person name="Wang G."/>
        </authorList>
    </citation>
    <scope>NUCLEOTIDE SEQUENCE</scope>
    <source>
        <strain evidence="2">KCTC 12899</strain>
    </source>
</reference>
<accession>A0A8J7QDI0</accession>
<evidence type="ECO:0000313" key="3">
    <source>
        <dbReference type="Proteomes" id="UP000664417"/>
    </source>
</evidence>
<evidence type="ECO:0000313" key="2">
    <source>
        <dbReference type="EMBL" id="MBO1317078.1"/>
    </source>
</evidence>
<gene>
    <name evidence="2" type="ORF">J3U88_01305</name>
</gene>
<dbReference type="InterPro" id="IPR018683">
    <property type="entry name" value="DUF2169"/>
</dbReference>
<dbReference type="Proteomes" id="UP000664417">
    <property type="component" value="Unassembled WGS sequence"/>
</dbReference>
<dbReference type="EMBL" id="JAFREP010000001">
    <property type="protein sequence ID" value="MBO1317078.1"/>
    <property type="molecule type" value="Genomic_DNA"/>
</dbReference>
<name>A0A8J7QDI0_9BACT</name>
<evidence type="ECO:0000259" key="1">
    <source>
        <dbReference type="Pfam" id="PF09937"/>
    </source>
</evidence>